<sequence length="142" mass="16420">MTEQERRVVNHAMKILEQSQDDEARALAVKLLEQGTKVPLQKVQFYAAYCNGLRDGYSRIFDLIQGGGWLAKVSKKEMPYFEAEKELVESCIDACYDYHMGKYDIRYKNKELSKSGKLLACKAVFVKQTMIGFEVKYNKDKE</sequence>
<organism evidence="1 2">
    <name type="scientific">Segatella copri</name>
    <dbReference type="NCBI Taxonomy" id="165179"/>
    <lineage>
        <taxon>Bacteria</taxon>
        <taxon>Pseudomonadati</taxon>
        <taxon>Bacteroidota</taxon>
        <taxon>Bacteroidia</taxon>
        <taxon>Bacteroidales</taxon>
        <taxon>Prevotellaceae</taxon>
        <taxon>Segatella</taxon>
    </lineage>
</organism>
<dbReference type="RefSeq" id="WP_334558265.1">
    <property type="nucleotide sequence ID" value="NZ_JBALKJ010000011.1"/>
</dbReference>
<name>A0AA90UQM7_9BACT</name>
<comment type="caution">
    <text evidence="1">The sequence shown here is derived from an EMBL/GenBank/DDBJ whole genome shotgun (WGS) entry which is preliminary data.</text>
</comment>
<gene>
    <name evidence="1" type="ORF">F7D71_07195</name>
</gene>
<dbReference type="Proteomes" id="UP000423156">
    <property type="component" value="Unassembled WGS sequence"/>
</dbReference>
<reference evidence="2" key="1">
    <citation type="submission" date="2019-09" db="EMBL/GenBank/DDBJ databases">
        <title>Distinct polysaccharide growth profiles of human intestinal Prevotella copri isolates.</title>
        <authorList>
            <person name="Fehlner-Peach H."/>
            <person name="Magnabosco C."/>
            <person name="Raghavan V."/>
            <person name="Scher J.U."/>
            <person name="Tett A."/>
            <person name="Cox L.M."/>
            <person name="Gottsegen C."/>
            <person name="Watters A."/>
            <person name="Wiltshire- Gordon J.D."/>
            <person name="Segata N."/>
            <person name="Bonneau R."/>
            <person name="Littman D.R."/>
        </authorList>
    </citation>
    <scope>NUCLEOTIDE SEQUENCE [LARGE SCALE GENOMIC DNA]</scope>
    <source>
        <strain evidence="2">BU41712</strain>
    </source>
</reference>
<evidence type="ECO:0000313" key="2">
    <source>
        <dbReference type="Proteomes" id="UP000423156"/>
    </source>
</evidence>
<evidence type="ECO:0000313" key="1">
    <source>
        <dbReference type="EMBL" id="MQN77647.1"/>
    </source>
</evidence>
<accession>A0AA90UQM7</accession>
<protein>
    <submittedName>
        <fullName evidence="1">Uncharacterized protein</fullName>
    </submittedName>
</protein>
<dbReference type="EMBL" id="VZBZ01000094">
    <property type="protein sequence ID" value="MQN77647.1"/>
    <property type="molecule type" value="Genomic_DNA"/>
</dbReference>
<dbReference type="AlphaFoldDB" id="A0AA90UQM7"/>
<proteinExistence type="predicted"/>